<name>A0A9P4QF91_9PEZI</name>
<evidence type="ECO:0000313" key="1">
    <source>
        <dbReference type="EMBL" id="KAF2726198.1"/>
    </source>
</evidence>
<keyword evidence="2" id="KW-1185">Reference proteome</keyword>
<gene>
    <name evidence="1" type="ORF">K431DRAFT_3589</name>
</gene>
<reference evidence="1" key="1">
    <citation type="journal article" date="2020" name="Stud. Mycol.">
        <title>101 Dothideomycetes genomes: a test case for predicting lifestyles and emergence of pathogens.</title>
        <authorList>
            <person name="Haridas S."/>
            <person name="Albert R."/>
            <person name="Binder M."/>
            <person name="Bloem J."/>
            <person name="Labutti K."/>
            <person name="Salamov A."/>
            <person name="Andreopoulos B."/>
            <person name="Baker S."/>
            <person name="Barry K."/>
            <person name="Bills G."/>
            <person name="Bluhm B."/>
            <person name="Cannon C."/>
            <person name="Castanera R."/>
            <person name="Culley D."/>
            <person name="Daum C."/>
            <person name="Ezra D."/>
            <person name="Gonzalez J."/>
            <person name="Henrissat B."/>
            <person name="Kuo A."/>
            <person name="Liang C."/>
            <person name="Lipzen A."/>
            <person name="Lutzoni F."/>
            <person name="Magnuson J."/>
            <person name="Mondo S."/>
            <person name="Nolan M."/>
            <person name="Ohm R."/>
            <person name="Pangilinan J."/>
            <person name="Park H.-J."/>
            <person name="Ramirez L."/>
            <person name="Alfaro M."/>
            <person name="Sun H."/>
            <person name="Tritt A."/>
            <person name="Yoshinaga Y."/>
            <person name="Zwiers L.-H."/>
            <person name="Turgeon B."/>
            <person name="Goodwin S."/>
            <person name="Spatafora J."/>
            <person name="Crous P."/>
            <person name="Grigoriev I."/>
        </authorList>
    </citation>
    <scope>NUCLEOTIDE SEQUENCE</scope>
    <source>
        <strain evidence="1">CBS 116435</strain>
    </source>
</reference>
<dbReference type="EMBL" id="MU003765">
    <property type="protein sequence ID" value="KAF2726198.1"/>
    <property type="molecule type" value="Genomic_DNA"/>
</dbReference>
<evidence type="ECO:0000313" key="2">
    <source>
        <dbReference type="Proteomes" id="UP000799441"/>
    </source>
</evidence>
<dbReference type="Proteomes" id="UP000799441">
    <property type="component" value="Unassembled WGS sequence"/>
</dbReference>
<proteinExistence type="predicted"/>
<protein>
    <submittedName>
        <fullName evidence="1">Uncharacterized protein</fullName>
    </submittedName>
</protein>
<comment type="caution">
    <text evidence="1">The sequence shown here is derived from an EMBL/GenBank/DDBJ whole genome shotgun (WGS) entry which is preliminary data.</text>
</comment>
<accession>A0A9P4QF91</accession>
<organism evidence="1 2">
    <name type="scientific">Polychaeton citri CBS 116435</name>
    <dbReference type="NCBI Taxonomy" id="1314669"/>
    <lineage>
        <taxon>Eukaryota</taxon>
        <taxon>Fungi</taxon>
        <taxon>Dikarya</taxon>
        <taxon>Ascomycota</taxon>
        <taxon>Pezizomycotina</taxon>
        <taxon>Dothideomycetes</taxon>
        <taxon>Dothideomycetidae</taxon>
        <taxon>Capnodiales</taxon>
        <taxon>Capnodiaceae</taxon>
        <taxon>Polychaeton</taxon>
    </lineage>
</organism>
<sequence length="131" mass="14343">MSRDALDRRPGNLICLHADVPPQLGLLRQDWGWRRAIRPCHNGVGVGVCVCGCLSMEDLAPGDFYEKAQTGHAACKAIRSSQTVSRHPLASTRIVAKLTWLDVDQARLGIEVSMGSRDARSKITTHVANRV</sequence>
<dbReference type="AlphaFoldDB" id="A0A9P4QF91"/>